<name>A0ABW2WKF4_9ACTN</name>
<dbReference type="CDD" id="cd00688">
    <property type="entry name" value="ISOPREN_C2_like"/>
    <property type="match status" value="1"/>
</dbReference>
<feature type="domain" description="Prenyltransferase alpha-alpha toroid" evidence="3">
    <location>
        <begin position="393"/>
        <end position="457"/>
    </location>
</feature>
<sequence>MRGHLAGLVDAQGRLHCPCRSRVLESALTLRLLADTGRHHQARARLHSFLESASAQPGGSAPDRILARAAMTRTPLPRAEDNDALAGFRHHTAVRKRMLMDTVLYLTGALGTLPRRAPEAFAAEGLHSWKRPEMLACRLIHAHHDTAPVAVADLEPLAAVLRGKRIHERNHLSHLLYLFALRPYRAHQRLVDAGIEQLLATQGADGGFSLSQDIDTWVTSVAGLALSEAGTDRALLDRICAWLAARQADDGGWSFTEGVAQTDTDTAYTVLTLLHRHSPARHAHTLERGHAYLRRIQNPDGGWPVYLRTNPSEAAMTGGAMTALADRPRANAAAIASGARWLIRNQQSDGTFERGWSLSEGNALFRAAHGLHAALDHRLLDPETAGHARRAVHRATSYLRTTQNNDGGWGHRHGSPSDPISTGYALAALGPTTRPTVLHAAGAYLSTLQQPDGGFDSVPDTASPRPIPLDLPALAPAYVLRGLTHAFPTPAQARPGQQQ</sequence>
<dbReference type="InterPro" id="IPR032696">
    <property type="entry name" value="SQ_cyclase_C"/>
</dbReference>
<evidence type="ECO:0000313" key="5">
    <source>
        <dbReference type="EMBL" id="MFD0621618.1"/>
    </source>
</evidence>
<dbReference type="Pfam" id="PF00432">
    <property type="entry name" value="Prenyltrans"/>
    <property type="match status" value="1"/>
</dbReference>
<evidence type="ECO:0000259" key="3">
    <source>
        <dbReference type="Pfam" id="PF00432"/>
    </source>
</evidence>
<dbReference type="EMBL" id="JBHTGL010000002">
    <property type="protein sequence ID" value="MFD0621618.1"/>
    <property type="molecule type" value="Genomic_DNA"/>
</dbReference>
<accession>A0ABW2WKF4</accession>
<dbReference type="SUPFAM" id="SSF48239">
    <property type="entry name" value="Terpenoid cyclases/Protein prenyltransferases"/>
    <property type="match status" value="1"/>
</dbReference>
<dbReference type="Proteomes" id="UP001596915">
    <property type="component" value="Unassembled WGS sequence"/>
</dbReference>
<dbReference type="Pfam" id="PF13243">
    <property type="entry name" value="SQHop_cyclase_C"/>
    <property type="match status" value="1"/>
</dbReference>
<keyword evidence="1" id="KW-0479">Metal-binding</keyword>
<evidence type="ECO:0000259" key="4">
    <source>
        <dbReference type="Pfam" id="PF13243"/>
    </source>
</evidence>
<gene>
    <name evidence="5" type="ORF">ACFQ2K_01135</name>
</gene>
<dbReference type="InterPro" id="IPR001330">
    <property type="entry name" value="Prenyltrans"/>
</dbReference>
<proteinExistence type="predicted"/>
<reference evidence="6" key="1">
    <citation type="journal article" date="2019" name="Int. J. Syst. Evol. Microbiol.">
        <title>The Global Catalogue of Microorganisms (GCM) 10K type strain sequencing project: providing services to taxonomists for standard genome sequencing and annotation.</title>
        <authorList>
            <consortium name="The Broad Institute Genomics Platform"/>
            <consortium name="The Broad Institute Genome Sequencing Center for Infectious Disease"/>
            <person name="Wu L."/>
            <person name="Ma J."/>
        </authorList>
    </citation>
    <scope>NUCLEOTIDE SEQUENCE [LARGE SCALE GENOMIC DNA]</scope>
    <source>
        <strain evidence="6">JCM 12607</strain>
    </source>
</reference>
<evidence type="ECO:0000256" key="1">
    <source>
        <dbReference type="ARBA" id="ARBA00022723"/>
    </source>
</evidence>
<dbReference type="Gene3D" id="1.50.10.20">
    <property type="match status" value="1"/>
</dbReference>
<feature type="domain" description="Squalene cyclase C-terminal" evidence="4">
    <location>
        <begin position="174"/>
        <end position="303"/>
    </location>
</feature>
<organism evidence="5 6">
    <name type="scientific">Streptomyces sanglieri</name>
    <dbReference type="NCBI Taxonomy" id="193460"/>
    <lineage>
        <taxon>Bacteria</taxon>
        <taxon>Bacillati</taxon>
        <taxon>Actinomycetota</taxon>
        <taxon>Actinomycetes</taxon>
        <taxon>Kitasatosporales</taxon>
        <taxon>Streptomycetaceae</taxon>
        <taxon>Streptomyces</taxon>
    </lineage>
</organism>
<dbReference type="InterPro" id="IPR008930">
    <property type="entry name" value="Terpenoid_cyclase/PrenylTrfase"/>
</dbReference>
<protein>
    <submittedName>
        <fullName evidence="5">Prenyltransferase/squalene oxidase repeat-containing protein</fullName>
    </submittedName>
</protein>
<evidence type="ECO:0000256" key="2">
    <source>
        <dbReference type="ARBA" id="ARBA00022737"/>
    </source>
</evidence>
<keyword evidence="2" id="KW-0677">Repeat</keyword>
<evidence type="ECO:0000313" key="6">
    <source>
        <dbReference type="Proteomes" id="UP001596915"/>
    </source>
</evidence>
<keyword evidence="6" id="KW-1185">Reference proteome</keyword>
<comment type="caution">
    <text evidence="5">The sequence shown here is derived from an EMBL/GenBank/DDBJ whole genome shotgun (WGS) entry which is preliminary data.</text>
</comment>